<organism evidence="1">
    <name type="scientific">candidate division WOR-3 bacterium</name>
    <dbReference type="NCBI Taxonomy" id="2052148"/>
    <lineage>
        <taxon>Bacteria</taxon>
        <taxon>Bacteria division WOR-3</taxon>
    </lineage>
</organism>
<dbReference type="NCBIfam" id="TIGR04183">
    <property type="entry name" value="Por_Secre_tail"/>
    <property type="match status" value="1"/>
</dbReference>
<gene>
    <name evidence="1" type="ORF">ENP94_00585</name>
    <name evidence="2" type="ORF">ENS16_04810</name>
</gene>
<dbReference type="InterPro" id="IPR026444">
    <property type="entry name" value="Secre_tail"/>
</dbReference>
<accession>A0A7C1T0A9</accession>
<proteinExistence type="predicted"/>
<sequence>MKRLLFVGILPALVFGIYDMKWFDLNNWRCPFYNDGRWGIDITTGSGAPGGSWPQPLRNFYIFGAGTWIGTIVDNDTLTTCGYNPNSGGTEMFPALCRYWRQTPMDSADRIYKYPGDWPPPAARFPMAPQQVRSEMDLWMCYGDSEPSCHISPGRPLGVDVYLTVYGFSDSFSRDIFILKYELANASGSRRDEVYFGLVVDADIGNYADDMAGLILNRRFIVGTDTFWVKNTGFFYDYDNVETRSSVWESGTPGAVAIRLLHAPDNLNLTVFKRFSIEIDPVRDPEQYLTLKGYNYRTGEYEPYDSLDPAPGDKRALLAVGPFNLLADSVATFYFAVIASPYGAPGQGPQGRDTTELALRCWWAERLLARILGIEEAQEVRFKRGLAVYPNPCRLGTVMTVSGADGVRIYDLQGRLVKELSGSDFRWDGRDSRGRLVPAGVYFFRPVNNQVEVSKVLLIPE</sequence>
<dbReference type="AlphaFoldDB" id="A0A7C1T0A9"/>
<name>A0A7C1T0A9_UNCW3</name>
<dbReference type="EMBL" id="DSTU01000006">
    <property type="protein sequence ID" value="HFJ53993.1"/>
    <property type="molecule type" value="Genomic_DNA"/>
</dbReference>
<evidence type="ECO:0000313" key="1">
    <source>
        <dbReference type="EMBL" id="HEA86491.1"/>
    </source>
</evidence>
<comment type="caution">
    <text evidence="1">The sequence shown here is derived from an EMBL/GenBank/DDBJ whole genome shotgun (WGS) entry which is preliminary data.</text>
</comment>
<evidence type="ECO:0000313" key="2">
    <source>
        <dbReference type="EMBL" id="HFJ53993.1"/>
    </source>
</evidence>
<reference evidence="1" key="1">
    <citation type="journal article" date="2020" name="mSystems">
        <title>Genome- and Community-Level Interaction Insights into Carbon Utilization and Element Cycling Functions of Hydrothermarchaeota in Hydrothermal Sediment.</title>
        <authorList>
            <person name="Zhou Z."/>
            <person name="Liu Y."/>
            <person name="Xu W."/>
            <person name="Pan J."/>
            <person name="Luo Z.H."/>
            <person name="Li M."/>
        </authorList>
    </citation>
    <scope>NUCLEOTIDE SEQUENCE [LARGE SCALE GENOMIC DNA]</scope>
    <source>
        <strain evidence="1">SpSt-265</strain>
        <strain evidence="2">SpSt-465</strain>
    </source>
</reference>
<dbReference type="Gene3D" id="2.60.40.4070">
    <property type="match status" value="1"/>
</dbReference>
<dbReference type="EMBL" id="DSLG01000002">
    <property type="protein sequence ID" value="HEA86491.1"/>
    <property type="molecule type" value="Genomic_DNA"/>
</dbReference>
<protein>
    <submittedName>
        <fullName evidence="1">T9SS type A sorting domain-containing protein</fullName>
    </submittedName>
</protein>